<organism evidence="8 9">
    <name type="scientific">Tritonibacter litoralis</name>
    <dbReference type="NCBI Taxonomy" id="2662264"/>
    <lineage>
        <taxon>Bacteria</taxon>
        <taxon>Pseudomonadati</taxon>
        <taxon>Pseudomonadota</taxon>
        <taxon>Alphaproteobacteria</taxon>
        <taxon>Rhodobacterales</taxon>
        <taxon>Paracoccaceae</taxon>
        <taxon>Tritonibacter</taxon>
    </lineage>
</organism>
<dbReference type="RefSeq" id="WP_153215965.1">
    <property type="nucleotide sequence ID" value="NZ_WIBF01000006.1"/>
</dbReference>
<name>A0A843YCH5_9RHOB</name>
<feature type="transmembrane region" description="Helical" evidence="6">
    <location>
        <begin position="133"/>
        <end position="151"/>
    </location>
</feature>
<evidence type="ECO:0000313" key="8">
    <source>
        <dbReference type="EMBL" id="MQQ09020.1"/>
    </source>
</evidence>
<feature type="transmembrane region" description="Helical" evidence="6">
    <location>
        <begin position="84"/>
        <end position="102"/>
    </location>
</feature>
<dbReference type="Proteomes" id="UP000444174">
    <property type="component" value="Unassembled WGS sequence"/>
</dbReference>
<dbReference type="Pfam" id="PF00892">
    <property type="entry name" value="EamA"/>
    <property type="match status" value="2"/>
</dbReference>
<dbReference type="Gene3D" id="1.10.3730.20">
    <property type="match status" value="1"/>
</dbReference>
<feature type="transmembrane region" description="Helical" evidence="6">
    <location>
        <begin position="248"/>
        <end position="267"/>
    </location>
</feature>
<proteinExistence type="inferred from homology"/>
<feature type="domain" description="EamA" evidence="7">
    <location>
        <begin position="157"/>
        <end position="290"/>
    </location>
</feature>
<dbReference type="SUPFAM" id="SSF103481">
    <property type="entry name" value="Multidrug resistance efflux transporter EmrE"/>
    <property type="match status" value="2"/>
</dbReference>
<comment type="caution">
    <text evidence="8">The sequence shown here is derived from an EMBL/GenBank/DDBJ whole genome shotgun (WGS) entry which is preliminary data.</text>
</comment>
<feature type="domain" description="EamA" evidence="7">
    <location>
        <begin position="16"/>
        <end position="148"/>
    </location>
</feature>
<dbReference type="AlphaFoldDB" id="A0A843YCH5"/>
<evidence type="ECO:0000313" key="9">
    <source>
        <dbReference type="Proteomes" id="UP000444174"/>
    </source>
</evidence>
<feature type="transmembrane region" description="Helical" evidence="6">
    <location>
        <begin position="108"/>
        <end position="126"/>
    </location>
</feature>
<evidence type="ECO:0000256" key="3">
    <source>
        <dbReference type="ARBA" id="ARBA00022692"/>
    </source>
</evidence>
<dbReference type="PANTHER" id="PTHR22911:SF6">
    <property type="entry name" value="SOLUTE CARRIER FAMILY 35 MEMBER G1"/>
    <property type="match status" value="1"/>
</dbReference>
<gene>
    <name evidence="8" type="ORF">GFB49_11190</name>
</gene>
<reference evidence="8 9" key="1">
    <citation type="submission" date="2019-10" db="EMBL/GenBank/DDBJ databases">
        <title>Epibacterium sp. nov., isolated from seawater.</title>
        <authorList>
            <person name="Zhang X."/>
            <person name="Li N."/>
        </authorList>
    </citation>
    <scope>NUCLEOTIDE SEQUENCE [LARGE SCALE GENOMIC DNA]</scope>
    <source>
        <strain evidence="8 9">SM1979</strain>
    </source>
</reference>
<dbReference type="InterPro" id="IPR000620">
    <property type="entry name" value="EamA_dom"/>
</dbReference>
<feature type="transmembrane region" description="Helical" evidence="6">
    <location>
        <begin position="42"/>
        <end position="63"/>
    </location>
</feature>
<sequence length="298" mass="31261">MTSATAAAALRRDNLIGSLWMVLAMLGFAIEDSLFKAASTQLPVAQVLFLVGLAGIAGFAAIAQLRGDRVFSRDTRARPMQIRMGFEVFGRLFYVLALAVAPLSAATVILQATPVVVVAAAALVFGERVGPRRIAAIAIGFLGVLVVLQPGADSFQWSAVLAVCGMLGFAGRDLASRAAPKSLSPAVLGVYGYVAIMVAGLLFGIWSGAAWLWPDAAALGILAMTVAVGALAYVSLMKAMRTGEVSAVTPFRYSRLLIGIGIGVLWFDEALRPSMLMGSALILCAGFLLLWSGRVQNR</sequence>
<keyword evidence="4 6" id="KW-1133">Transmembrane helix</keyword>
<evidence type="ECO:0000256" key="1">
    <source>
        <dbReference type="ARBA" id="ARBA00004141"/>
    </source>
</evidence>
<feature type="transmembrane region" description="Helical" evidence="6">
    <location>
        <begin position="273"/>
        <end position="291"/>
    </location>
</feature>
<feature type="transmembrane region" description="Helical" evidence="6">
    <location>
        <begin position="217"/>
        <end position="236"/>
    </location>
</feature>
<feature type="transmembrane region" description="Helical" evidence="6">
    <location>
        <begin position="12"/>
        <end position="30"/>
    </location>
</feature>
<evidence type="ECO:0000256" key="6">
    <source>
        <dbReference type="SAM" id="Phobius"/>
    </source>
</evidence>
<dbReference type="GO" id="GO:0016020">
    <property type="term" value="C:membrane"/>
    <property type="evidence" value="ECO:0007669"/>
    <property type="project" value="UniProtKB-SubCell"/>
</dbReference>
<evidence type="ECO:0000256" key="5">
    <source>
        <dbReference type="ARBA" id="ARBA00023136"/>
    </source>
</evidence>
<evidence type="ECO:0000256" key="4">
    <source>
        <dbReference type="ARBA" id="ARBA00022989"/>
    </source>
</evidence>
<keyword evidence="9" id="KW-1185">Reference proteome</keyword>
<dbReference type="InterPro" id="IPR037185">
    <property type="entry name" value="EmrE-like"/>
</dbReference>
<keyword evidence="5 6" id="KW-0472">Membrane</keyword>
<dbReference type="PANTHER" id="PTHR22911">
    <property type="entry name" value="ACYL-MALONYL CONDENSING ENZYME-RELATED"/>
    <property type="match status" value="1"/>
</dbReference>
<feature type="transmembrane region" description="Helical" evidence="6">
    <location>
        <begin position="187"/>
        <end position="211"/>
    </location>
</feature>
<protein>
    <submittedName>
        <fullName evidence="8">EamA family transporter</fullName>
    </submittedName>
</protein>
<evidence type="ECO:0000259" key="7">
    <source>
        <dbReference type="Pfam" id="PF00892"/>
    </source>
</evidence>
<comment type="subcellular location">
    <subcellularLocation>
        <location evidence="1">Membrane</location>
        <topology evidence="1">Multi-pass membrane protein</topology>
    </subcellularLocation>
</comment>
<feature type="transmembrane region" description="Helical" evidence="6">
    <location>
        <begin position="157"/>
        <end position="175"/>
    </location>
</feature>
<keyword evidence="3 6" id="KW-0812">Transmembrane</keyword>
<accession>A0A843YCH5</accession>
<comment type="similarity">
    <text evidence="2">Belongs to the drug/metabolite transporter (DMT) superfamily. 10 TMS drug/metabolite exporter (DME) (TC 2.A.7.3) family.</text>
</comment>
<dbReference type="EMBL" id="WIBF01000006">
    <property type="protein sequence ID" value="MQQ09020.1"/>
    <property type="molecule type" value="Genomic_DNA"/>
</dbReference>
<evidence type="ECO:0000256" key="2">
    <source>
        <dbReference type="ARBA" id="ARBA00009853"/>
    </source>
</evidence>